<dbReference type="Proteomes" id="UP000742024">
    <property type="component" value="Unassembled WGS sequence"/>
</dbReference>
<feature type="transmembrane region" description="Helical" evidence="1">
    <location>
        <begin position="129"/>
        <end position="153"/>
    </location>
</feature>
<feature type="transmembrane region" description="Helical" evidence="1">
    <location>
        <begin position="98"/>
        <end position="117"/>
    </location>
</feature>
<evidence type="ECO:0000313" key="3">
    <source>
        <dbReference type="Proteomes" id="UP000742024"/>
    </source>
</evidence>
<comment type="caution">
    <text evidence="2">The sequence shown here is derived from an EMBL/GenBank/DDBJ whole genome shotgun (WGS) entry which is preliminary data.</text>
</comment>
<reference evidence="2 3" key="1">
    <citation type="journal article" date="2020" name="bioRxiv">
        <title>Whole genome comparisons of ergot fungi reveals the divergence and evolution of species within the genus Claviceps are the result of varying mechanisms driving genome evolution and host range expansion.</title>
        <authorList>
            <person name="Wyka S.A."/>
            <person name="Mondo S.J."/>
            <person name="Liu M."/>
            <person name="Dettman J."/>
            <person name="Nalam V."/>
            <person name="Broders K.D."/>
        </authorList>
    </citation>
    <scope>NUCLEOTIDE SEQUENCE [LARGE SCALE GENOMIC DNA]</scope>
    <source>
        <strain evidence="2 3">LM583</strain>
    </source>
</reference>
<sequence length="328" mass="36155">MASFARGFSLLPCRHLAPRSVGPIRFFTSSLARLKTPPVAPSNVTVSINLRTVSQRYLSSSKKPATAAAAAQVSRYAFIKRLATKQTPTVLYEAPSHFWFYFGCWSSGLVIMAWAFLSGPFVIKQPEGIPQWVSVVYGTAYLFLCAMALITIFKTHNIVNTIRLLPPVSVGTSTSNTAVSAAPAATAAAAAAAAAGMAPLQLEITVKRMMPLLSPKTFTTSLDGVSLQSRFSIPSEYVPELKRLELRKQEEQRRKELHEYDIQHGMTMAFRRLGRALVSMFKGVRAAWTNMGFGHIKVDGKNYKVDVTDGYAHDEFRTLERLVEVSSK</sequence>
<evidence type="ECO:0000313" key="2">
    <source>
        <dbReference type="EMBL" id="KAG5964540.1"/>
    </source>
</evidence>
<organism evidence="2 3">
    <name type="scientific">Claviceps arundinis</name>
    <dbReference type="NCBI Taxonomy" id="1623583"/>
    <lineage>
        <taxon>Eukaryota</taxon>
        <taxon>Fungi</taxon>
        <taxon>Dikarya</taxon>
        <taxon>Ascomycota</taxon>
        <taxon>Pezizomycotina</taxon>
        <taxon>Sordariomycetes</taxon>
        <taxon>Hypocreomycetidae</taxon>
        <taxon>Hypocreales</taxon>
        <taxon>Clavicipitaceae</taxon>
        <taxon>Claviceps</taxon>
    </lineage>
</organism>
<dbReference type="EMBL" id="SRPR01000040">
    <property type="protein sequence ID" value="KAG5964540.1"/>
    <property type="molecule type" value="Genomic_DNA"/>
</dbReference>
<name>A0ABQ7PIG9_9HYPO</name>
<gene>
    <name evidence="2" type="ORF">E4U57_005220</name>
</gene>
<protein>
    <submittedName>
        <fullName evidence="2">Uncharacterized protein</fullName>
    </submittedName>
</protein>
<evidence type="ECO:0000256" key="1">
    <source>
        <dbReference type="SAM" id="Phobius"/>
    </source>
</evidence>
<keyword evidence="3" id="KW-1185">Reference proteome</keyword>
<accession>A0ABQ7PIG9</accession>
<proteinExistence type="predicted"/>
<keyword evidence="1" id="KW-1133">Transmembrane helix</keyword>
<keyword evidence="1" id="KW-0812">Transmembrane</keyword>
<keyword evidence="1" id="KW-0472">Membrane</keyword>